<feature type="compositionally biased region" description="Low complexity" evidence="7">
    <location>
        <begin position="1312"/>
        <end position="1324"/>
    </location>
</feature>
<dbReference type="FunFam" id="2.10.110.10:FF:000073">
    <property type="entry name" value="Uncharacterized protein, isoform Z"/>
    <property type="match status" value="1"/>
</dbReference>
<dbReference type="FunFam" id="2.30.42.10:FF:000055">
    <property type="entry name" value="PDZ and LIM domain protein 3"/>
    <property type="match status" value="1"/>
</dbReference>
<feature type="region of interest" description="Disordered" evidence="7">
    <location>
        <begin position="596"/>
        <end position="641"/>
    </location>
</feature>
<feature type="domain" description="LIM zinc-binding" evidence="8">
    <location>
        <begin position="337"/>
        <end position="396"/>
    </location>
</feature>
<feature type="region of interest" description="Disordered" evidence="7">
    <location>
        <begin position="1291"/>
        <end position="1423"/>
    </location>
</feature>
<evidence type="ECO:0000313" key="10">
    <source>
        <dbReference type="EMBL" id="KAF7400335.1"/>
    </source>
</evidence>
<feature type="compositionally biased region" description="Polar residues" evidence="7">
    <location>
        <begin position="454"/>
        <end position="471"/>
    </location>
</feature>
<keyword evidence="4 6" id="KW-0862">Zinc</keyword>
<evidence type="ECO:0000256" key="1">
    <source>
        <dbReference type="ARBA" id="ARBA00004496"/>
    </source>
</evidence>
<dbReference type="PANTHER" id="PTHR24214">
    <property type="entry name" value="PDZ AND LIM DOMAIN PROTEIN ZASP"/>
    <property type="match status" value="1"/>
</dbReference>
<feature type="region of interest" description="Disordered" evidence="7">
    <location>
        <begin position="1099"/>
        <end position="1144"/>
    </location>
</feature>
<dbReference type="PROSITE" id="PS00478">
    <property type="entry name" value="LIM_DOMAIN_1"/>
    <property type="match status" value="1"/>
</dbReference>
<dbReference type="InterPro" id="IPR031847">
    <property type="entry name" value="PDLI1-4/Zasp-like_mid"/>
</dbReference>
<dbReference type="FunFam" id="2.10.110.10:FF:000067">
    <property type="entry name" value="Uncharacterized protein, isoform Z"/>
    <property type="match status" value="1"/>
</dbReference>
<feature type="region of interest" description="Disordered" evidence="7">
    <location>
        <begin position="1061"/>
        <end position="1080"/>
    </location>
</feature>
<dbReference type="Gene3D" id="2.30.42.10">
    <property type="match status" value="1"/>
</dbReference>
<dbReference type="PANTHER" id="PTHR24214:SF38">
    <property type="entry name" value="PDZ AND LIM DOMAIN PROTEIN ZASP-RELATED"/>
    <property type="match status" value="1"/>
</dbReference>
<feature type="compositionally biased region" description="Pro residues" evidence="7">
    <location>
        <begin position="489"/>
        <end position="501"/>
    </location>
</feature>
<feature type="compositionally biased region" description="Basic and acidic residues" evidence="7">
    <location>
        <begin position="1397"/>
        <end position="1410"/>
    </location>
</feature>
<dbReference type="GO" id="GO:0003779">
    <property type="term" value="F:actin binding"/>
    <property type="evidence" value="ECO:0007669"/>
    <property type="project" value="TreeGrafter"/>
</dbReference>
<comment type="caution">
    <text evidence="10">The sequence shown here is derived from an EMBL/GenBank/DDBJ whole genome shotgun (WGS) entry which is preliminary data.</text>
</comment>
<proteinExistence type="predicted"/>
<keyword evidence="2" id="KW-0963">Cytoplasm</keyword>
<accession>A0A834N845</accession>
<dbReference type="Proteomes" id="UP000614350">
    <property type="component" value="Unassembled WGS sequence"/>
</dbReference>
<dbReference type="Pfam" id="PF00412">
    <property type="entry name" value="LIM"/>
    <property type="match status" value="4"/>
</dbReference>
<dbReference type="CDD" id="cd08368">
    <property type="entry name" value="LIM"/>
    <property type="match status" value="1"/>
</dbReference>
<dbReference type="FunFam" id="2.10.110.10:FF:000069">
    <property type="entry name" value="Uncharacterized protein, isoform Z"/>
    <property type="match status" value="1"/>
</dbReference>
<gene>
    <name evidence="10" type="ORF">HZH66_005519</name>
</gene>
<evidence type="ECO:0000256" key="4">
    <source>
        <dbReference type="ARBA" id="ARBA00022833"/>
    </source>
</evidence>
<dbReference type="GO" id="GO:0007507">
    <property type="term" value="P:heart development"/>
    <property type="evidence" value="ECO:0007669"/>
    <property type="project" value="TreeGrafter"/>
</dbReference>
<feature type="region of interest" description="Disordered" evidence="7">
    <location>
        <begin position="87"/>
        <end position="113"/>
    </location>
</feature>
<feature type="domain" description="LIM zinc-binding" evidence="8">
    <location>
        <begin position="2065"/>
        <end position="2120"/>
    </location>
</feature>
<evidence type="ECO:0000259" key="8">
    <source>
        <dbReference type="PROSITE" id="PS50023"/>
    </source>
</evidence>
<dbReference type="InterPro" id="IPR001478">
    <property type="entry name" value="PDZ"/>
</dbReference>
<dbReference type="GO" id="GO:0031941">
    <property type="term" value="C:filamentous actin"/>
    <property type="evidence" value="ECO:0007669"/>
    <property type="project" value="TreeGrafter"/>
</dbReference>
<evidence type="ECO:0008006" key="12">
    <source>
        <dbReference type="Google" id="ProtNLM"/>
    </source>
</evidence>
<dbReference type="GO" id="GO:0001725">
    <property type="term" value="C:stress fiber"/>
    <property type="evidence" value="ECO:0007669"/>
    <property type="project" value="TreeGrafter"/>
</dbReference>
<dbReference type="CDD" id="cd09461">
    <property type="entry name" value="LIM3_Enigma_like_1"/>
    <property type="match status" value="1"/>
</dbReference>
<keyword evidence="3 6" id="KW-0479">Metal-binding</keyword>
<dbReference type="GO" id="GO:0030036">
    <property type="term" value="P:actin cytoskeleton organization"/>
    <property type="evidence" value="ECO:0007669"/>
    <property type="project" value="TreeGrafter"/>
</dbReference>
<dbReference type="Gene3D" id="2.10.110.10">
    <property type="entry name" value="Cysteine Rich Protein"/>
    <property type="match status" value="4"/>
</dbReference>
<feature type="region of interest" description="Disordered" evidence="7">
    <location>
        <begin position="1216"/>
        <end position="1273"/>
    </location>
</feature>
<dbReference type="Pfam" id="PF15936">
    <property type="entry name" value="DUF4749"/>
    <property type="match status" value="1"/>
</dbReference>
<dbReference type="GO" id="GO:0030018">
    <property type="term" value="C:Z disc"/>
    <property type="evidence" value="ECO:0007669"/>
    <property type="project" value="TreeGrafter"/>
</dbReference>
<feature type="region of interest" description="Disordered" evidence="7">
    <location>
        <begin position="942"/>
        <end position="1050"/>
    </location>
</feature>
<dbReference type="FunFam" id="2.10.110.10:FF:000060">
    <property type="entry name" value="Uncharacterized protein, isoform Z"/>
    <property type="match status" value="1"/>
</dbReference>
<keyword evidence="11" id="KW-1185">Reference proteome</keyword>
<feature type="region of interest" description="Disordered" evidence="7">
    <location>
        <begin position="212"/>
        <end position="264"/>
    </location>
</feature>
<feature type="compositionally biased region" description="Basic and acidic residues" evidence="7">
    <location>
        <begin position="981"/>
        <end position="1039"/>
    </location>
</feature>
<name>A0A834N845_VESVU</name>
<dbReference type="GO" id="GO:0005912">
    <property type="term" value="C:adherens junction"/>
    <property type="evidence" value="ECO:0007669"/>
    <property type="project" value="TreeGrafter"/>
</dbReference>
<feature type="region of interest" description="Disordered" evidence="7">
    <location>
        <begin position="722"/>
        <end position="754"/>
    </location>
</feature>
<evidence type="ECO:0000256" key="7">
    <source>
        <dbReference type="SAM" id="MobiDB-lite"/>
    </source>
</evidence>
<feature type="compositionally biased region" description="Low complexity" evidence="7">
    <location>
        <begin position="248"/>
        <end position="264"/>
    </location>
</feature>
<dbReference type="GO" id="GO:0061061">
    <property type="term" value="P:muscle structure development"/>
    <property type="evidence" value="ECO:0007669"/>
    <property type="project" value="TreeGrafter"/>
</dbReference>
<evidence type="ECO:0000256" key="2">
    <source>
        <dbReference type="ARBA" id="ARBA00022490"/>
    </source>
</evidence>
<feature type="region of interest" description="Disordered" evidence="7">
    <location>
        <begin position="1454"/>
        <end position="1480"/>
    </location>
</feature>
<evidence type="ECO:0000256" key="6">
    <source>
        <dbReference type="PROSITE-ProRule" id="PRU00125"/>
    </source>
</evidence>
<sequence length="2120" mass="234696">MAQLISVKLSRFDGSPWGFRLQGGKDFGTPLIVQKVNGGSPAEAAGLRAGDAVIKVNNTEMYNLRHKDAQDVIVRAGNNFEMTVQRGGSTWKPSVTPVSSTLPSPTPAVSAGNITPVTKTSLAAKKQDAPLIGSGHNFSPKPFLNGTSEGPIKSIVNKQYNSPVGIYSEETIAETLSAQAEVLAGGVLGVNFKKNEKNYNAENSEVFKMVQEADKEPKTPEPAEPTATSGVITPSSPALAGLRPVSAPETKTQPPSTPQSSLPPGQNICAECERLIVTEFYSSVSHAIGGRATSPRSPTPLFHALGGGGGGGATIPNNYEYPRISNNEDQRRDPSLVRCNNCDRVIVGVFVRIKEKNLHVECFKCSTCGTSLKNVGYYNINNKLYCDIHAKLVARQNAPSGMIPVTMPPGGKAPASTISAALSSVGAPLSPPLSNHGSSPLPFTIMASIVNQGGPRSQTGMAASGTENATGNRKRLRVLSPSRQVARSPLPPPTTTPPPPITLAVRPSIHPVYDQSSPKRASNFSSAPTSNSLIGPKPFGGSSTLSNLSSSPIVNSGNSILPRAQNQTATGLFSALPKPKSSPFREVHEKYYYYETRETTSSPSNPSTETPSNRPPSTNPSTNPNSVKSRSLAWPPPKPIEDITYPTASPLYIDPNPVLDRRDRHAVKDKRASIEACERALSRRSESTDREYERTSREGYYFDQDVMDRVSCPGPVYKRVELVDSSGTRRESRRETSRASSTDSGVRRSLTPTRIYQPIPRPWTATVSSGGNLYERSYASQEQPKVCKKYMQSEICQSEKVCERGMQEQPYREEHRAYRAEICQTEETVCPKPPLPSQPIAAAPETPREIVREYDKEVMDLRKVKEDTTIDTTETCKLVPSDIAAVQKGIEGEHDLITETAEEDIGDMHVKKTTTYEKTVEVLSPREGSPVTEQIEEIESCTRKSTTKVDRQIEGTTETKTVEESAEVVSSAVDATQLIEQAKRDEEERKREEEAEERRKQEEEERKRREEEERRRREEEEKRKREEEERNKKRVSFREEQEDDEEVVEVIREKPLGRTVIHEEKVTESDGSTPGRKKITKETYEEIVEEVLVQERIKRRDVEEERRKSLREQVEVHQSLRDQGRHPTPQERRVASKYQPHDNMETCKKHVQFMKQTETGPKPISEGPVQNATPKEWKSEMVNALTTASDRPYTPLSTSSSVKELYTEETIYLDHKMRPVPKPKERPISPFQRALTIAPDRPYTPLSRVIGPEDQEIGRAQTPAVQPTADGVCPPADILYGETSYRREQVCTKKIVPQPLPTPPPDYRLRDSSTSPTRSRPCSRADTPNNKPSTVGLRKPDTIPAYQRNLVAMKKSPVEGQSYIPSRSPTPTPRRSKSPAQGPPEPPSYYTKAQAPKIRDDPPWAVKESHPPPSKQSSIHYPSRKIINYTVEEDTDTGHRKQEYVGSKTVHYDERQAEEKQQESDSVHAQYQERRCMTSEDTSEEKDTVCHIKKALQVVEDYERCEKKTMEITQPSEKKGECSIIQTTHADVTLPCPLKRKPVEVPKVQPTYSSSTEVRHVRYETPTPPATKCPETGVTVLPCKAHSDGATKTGVVIVPCDGQPTCPKSGVCVMPTSDRSGVCVSPCFGLKPGCCGQPSGHCGGESGGCDFDIPNCPESGVCVAPCPDGSVCVAPCKKSDGQCLRKSRGNLPFPQIPLPYEERPCPQTTQRSFEPIHKPKTNLSGQLARLTAKNRDIPTVQLYKPQPQQCQQFGSQCENQCQTKKSYHCETKSFYQSQSQCQTGSHCQSQTSCQDQFHCPSSKTQNLVDPPKMSSHPDLGTGGLGGSGSKSGSFAGSSAPKRGRGILTQAGGPGSRVPLCAHCNSYVSVSSHFYLAIETSRIRGTHFFTNKTNVFVVFLFQCLLNTLSNGDNTNHMTNGFVVKPVCCQDNKHCTRFVYLPVLCSKEKFEQLVNIGPFITALGQIWCPDHFVCVNSQCRRPLQDIGFVEEKGQLYCEYCFEKFIAPSCNKCNNKIKGDCLNAIGKHFHPECFNCSYCGKLFGNSPFFLEEGLPYCEADWNELFTTKCFACGFPVEAGDRWVEALNNNYHSQCFNCTMCKKNLEGQSFYAKGGRPFCKNHAR</sequence>
<organism evidence="10 11">
    <name type="scientific">Vespula vulgaris</name>
    <name type="common">Yellow jacket</name>
    <name type="synonym">Wasp</name>
    <dbReference type="NCBI Taxonomy" id="7454"/>
    <lineage>
        <taxon>Eukaryota</taxon>
        <taxon>Metazoa</taxon>
        <taxon>Ecdysozoa</taxon>
        <taxon>Arthropoda</taxon>
        <taxon>Hexapoda</taxon>
        <taxon>Insecta</taxon>
        <taxon>Pterygota</taxon>
        <taxon>Neoptera</taxon>
        <taxon>Endopterygota</taxon>
        <taxon>Hymenoptera</taxon>
        <taxon>Apocrita</taxon>
        <taxon>Aculeata</taxon>
        <taxon>Vespoidea</taxon>
        <taxon>Vespidae</taxon>
        <taxon>Vespinae</taxon>
        <taxon>Vespula</taxon>
    </lineage>
</organism>
<dbReference type="Pfam" id="PF00595">
    <property type="entry name" value="PDZ"/>
    <property type="match status" value="1"/>
</dbReference>
<evidence type="ECO:0000256" key="3">
    <source>
        <dbReference type="ARBA" id="ARBA00022723"/>
    </source>
</evidence>
<comment type="subcellular location">
    <subcellularLocation>
        <location evidence="1">Cytoplasm</location>
    </subcellularLocation>
</comment>
<feature type="compositionally biased region" description="Low complexity" evidence="7">
    <location>
        <begin position="967"/>
        <end position="976"/>
    </location>
</feature>
<dbReference type="SMART" id="SM00132">
    <property type="entry name" value="LIM"/>
    <property type="match status" value="4"/>
</dbReference>
<dbReference type="InterPro" id="IPR001781">
    <property type="entry name" value="Znf_LIM"/>
</dbReference>
<dbReference type="CDD" id="cd09455">
    <property type="entry name" value="LIM1_Enigma_like_1"/>
    <property type="match status" value="1"/>
</dbReference>
<feature type="compositionally biased region" description="Basic and acidic residues" evidence="7">
    <location>
        <begin position="212"/>
        <end position="221"/>
    </location>
</feature>
<dbReference type="GO" id="GO:0051371">
    <property type="term" value="F:muscle alpha-actinin binding"/>
    <property type="evidence" value="ECO:0007669"/>
    <property type="project" value="TreeGrafter"/>
</dbReference>
<dbReference type="SMART" id="SM00228">
    <property type="entry name" value="PDZ"/>
    <property type="match status" value="1"/>
</dbReference>
<dbReference type="CDD" id="cd23068">
    <property type="entry name" value="PDZ_ZASP52-like"/>
    <property type="match status" value="1"/>
</dbReference>
<dbReference type="SUPFAM" id="SSF57716">
    <property type="entry name" value="Glucocorticoid receptor-like (DNA-binding domain)"/>
    <property type="match status" value="4"/>
</dbReference>
<dbReference type="PROSITE" id="PS50023">
    <property type="entry name" value="LIM_DOMAIN_2"/>
    <property type="match status" value="3"/>
</dbReference>
<feature type="compositionally biased region" description="Basic and acidic residues" evidence="7">
    <location>
        <begin position="1454"/>
        <end position="1478"/>
    </location>
</feature>
<feature type="compositionally biased region" description="Basic and acidic residues" evidence="7">
    <location>
        <begin position="722"/>
        <end position="737"/>
    </location>
</feature>
<dbReference type="InterPro" id="IPR050604">
    <property type="entry name" value="PDZ-LIM_domain"/>
</dbReference>
<feature type="compositionally biased region" description="Basic and acidic residues" evidence="7">
    <location>
        <begin position="1216"/>
        <end position="1227"/>
    </location>
</feature>
<dbReference type="SMART" id="SM00735">
    <property type="entry name" value="ZM"/>
    <property type="match status" value="1"/>
</dbReference>
<dbReference type="SUPFAM" id="SSF50156">
    <property type="entry name" value="PDZ domain-like"/>
    <property type="match status" value="1"/>
</dbReference>
<feature type="compositionally biased region" description="Low complexity" evidence="7">
    <location>
        <begin position="93"/>
        <end position="111"/>
    </location>
</feature>
<dbReference type="GO" id="GO:0046872">
    <property type="term" value="F:metal ion binding"/>
    <property type="evidence" value="ECO:0007669"/>
    <property type="project" value="UniProtKB-KW"/>
</dbReference>
<dbReference type="EMBL" id="JACSEA010000005">
    <property type="protein sequence ID" value="KAF7400335.1"/>
    <property type="molecule type" value="Genomic_DNA"/>
</dbReference>
<evidence type="ECO:0000256" key="5">
    <source>
        <dbReference type="ARBA" id="ARBA00023038"/>
    </source>
</evidence>
<feature type="region of interest" description="Disordered" evidence="7">
    <location>
        <begin position="1804"/>
        <end position="1848"/>
    </location>
</feature>
<feature type="domain" description="PDZ" evidence="9">
    <location>
        <begin position="6"/>
        <end position="88"/>
    </location>
</feature>
<feature type="compositionally biased region" description="Polar residues" evidence="7">
    <location>
        <begin position="514"/>
        <end position="533"/>
    </location>
</feature>
<evidence type="ECO:0000259" key="9">
    <source>
        <dbReference type="PROSITE" id="PS50106"/>
    </source>
</evidence>
<feature type="compositionally biased region" description="Low complexity" evidence="7">
    <location>
        <begin position="599"/>
        <end position="612"/>
    </location>
</feature>
<dbReference type="InterPro" id="IPR036034">
    <property type="entry name" value="PDZ_sf"/>
</dbReference>
<dbReference type="InterPro" id="IPR006643">
    <property type="entry name" value="Zasp-like_motif"/>
</dbReference>
<feature type="compositionally biased region" description="Gly residues" evidence="7">
    <location>
        <begin position="1820"/>
        <end position="1829"/>
    </location>
</feature>
<reference evidence="10" key="1">
    <citation type="journal article" date="2020" name="G3 (Bethesda)">
        <title>High-Quality Assemblies for Three Invasive Social Wasps from the &lt;i&gt;Vespula&lt;/i&gt; Genus.</title>
        <authorList>
            <person name="Harrop T.W.R."/>
            <person name="Guhlin J."/>
            <person name="McLaughlin G.M."/>
            <person name="Permina E."/>
            <person name="Stockwell P."/>
            <person name="Gilligan J."/>
            <person name="Le Lec M.F."/>
            <person name="Gruber M.A.M."/>
            <person name="Quinn O."/>
            <person name="Lovegrove M."/>
            <person name="Duncan E.J."/>
            <person name="Remnant E.J."/>
            <person name="Van Eeckhoven J."/>
            <person name="Graham B."/>
            <person name="Knapp R.A."/>
            <person name="Langford K.W."/>
            <person name="Kronenberg Z."/>
            <person name="Press M.O."/>
            <person name="Eacker S.M."/>
            <person name="Wilson-Rankin E.E."/>
            <person name="Purcell J."/>
            <person name="Lester P.J."/>
            <person name="Dearden P.K."/>
        </authorList>
    </citation>
    <scope>NUCLEOTIDE SEQUENCE</scope>
    <source>
        <strain evidence="10">Marl-1</strain>
    </source>
</reference>
<keyword evidence="5 6" id="KW-0440">LIM domain</keyword>
<dbReference type="PROSITE" id="PS50106">
    <property type="entry name" value="PDZ"/>
    <property type="match status" value="1"/>
</dbReference>
<evidence type="ECO:0000313" key="11">
    <source>
        <dbReference type="Proteomes" id="UP000614350"/>
    </source>
</evidence>
<feature type="region of interest" description="Disordered" evidence="7">
    <location>
        <begin position="454"/>
        <end position="538"/>
    </location>
</feature>
<feature type="domain" description="LIM zinc-binding" evidence="8">
    <location>
        <begin position="2005"/>
        <end position="2064"/>
    </location>
</feature>
<protein>
    <recommendedName>
        <fullName evidence="12">PDZ and LIM domain protein Zasp</fullName>
    </recommendedName>
</protein>